<reference evidence="1 2" key="1">
    <citation type="submission" date="2013-09" db="EMBL/GenBank/DDBJ databases">
        <title>Corchorus capsularis genome sequencing.</title>
        <authorList>
            <person name="Alam M."/>
            <person name="Haque M.S."/>
            <person name="Islam M.S."/>
            <person name="Emdad E.M."/>
            <person name="Islam M.M."/>
            <person name="Ahmed B."/>
            <person name="Halim A."/>
            <person name="Hossen Q.M.M."/>
            <person name="Hossain M.Z."/>
            <person name="Ahmed R."/>
            <person name="Khan M.M."/>
            <person name="Islam R."/>
            <person name="Rashid M.M."/>
            <person name="Khan S.A."/>
            <person name="Rahman M.S."/>
            <person name="Alam M."/>
        </authorList>
    </citation>
    <scope>NUCLEOTIDE SEQUENCE [LARGE SCALE GENOMIC DNA]</scope>
    <source>
        <strain evidence="2">cv. CVL-1</strain>
        <tissue evidence="1">Whole seedling</tissue>
    </source>
</reference>
<proteinExistence type="predicted"/>
<evidence type="ECO:0000313" key="1">
    <source>
        <dbReference type="EMBL" id="OMO54200.1"/>
    </source>
</evidence>
<sequence length="72" mass="7934">MAITYRVQRLLSRLIPVIRQASSMAMGLVLTNPDLTRVAHLVIVGPPNGPFALATPRPPRVVYYKQEATIGH</sequence>
<organism evidence="1 2">
    <name type="scientific">Corchorus capsularis</name>
    <name type="common">Jute</name>
    <dbReference type="NCBI Taxonomy" id="210143"/>
    <lineage>
        <taxon>Eukaryota</taxon>
        <taxon>Viridiplantae</taxon>
        <taxon>Streptophyta</taxon>
        <taxon>Embryophyta</taxon>
        <taxon>Tracheophyta</taxon>
        <taxon>Spermatophyta</taxon>
        <taxon>Magnoliopsida</taxon>
        <taxon>eudicotyledons</taxon>
        <taxon>Gunneridae</taxon>
        <taxon>Pentapetalae</taxon>
        <taxon>rosids</taxon>
        <taxon>malvids</taxon>
        <taxon>Malvales</taxon>
        <taxon>Malvaceae</taxon>
        <taxon>Grewioideae</taxon>
        <taxon>Apeibeae</taxon>
        <taxon>Corchorus</taxon>
    </lineage>
</organism>
<dbReference type="EMBL" id="AWWV01015016">
    <property type="protein sequence ID" value="OMO54200.1"/>
    <property type="molecule type" value="Genomic_DNA"/>
</dbReference>
<accession>A0A1R3G861</accession>
<protein>
    <submittedName>
        <fullName evidence="1">Uncharacterized protein</fullName>
    </submittedName>
</protein>
<name>A0A1R3G861_COCAP</name>
<gene>
    <name evidence="1" type="ORF">CCACVL1_27978</name>
</gene>
<comment type="caution">
    <text evidence="1">The sequence shown here is derived from an EMBL/GenBank/DDBJ whole genome shotgun (WGS) entry which is preliminary data.</text>
</comment>
<dbReference type="Proteomes" id="UP000188268">
    <property type="component" value="Unassembled WGS sequence"/>
</dbReference>
<keyword evidence="2" id="KW-1185">Reference proteome</keyword>
<dbReference type="AlphaFoldDB" id="A0A1R3G861"/>
<evidence type="ECO:0000313" key="2">
    <source>
        <dbReference type="Proteomes" id="UP000188268"/>
    </source>
</evidence>
<dbReference type="Gramene" id="OMO54200">
    <property type="protein sequence ID" value="OMO54200"/>
    <property type="gene ID" value="CCACVL1_27978"/>
</dbReference>